<sequence length="463" mass="49199">MNLVSKFSALLAASVLAATAAHAAPLTEADLKQHVAALVENKSLQAVSLGAIQPTGSVTGHAGVLSTANPTPPDDRTLYEIGSITKVFTSLLLADAVVRGEVTLDTPIARLLPADVVLPDGAGERITLLMLATHTSGLPRIPSEISAINFTNPYASYDENDLWKTLRQVKLDFEPGTKASYSNLAAGLLGTLLARKTGTTYEQLLITRIAGPLGMTDTVLTPNEEQRARFAPAFTSAGLPWSHWEFQSLAGAGGIRSTTADMMRFAAAMLQPANTPAPLAKAIELAWTRQSLAATAFPGGQALGWLLAGDGKTRWHNGMTGGFHSALFINRELGTASLLLANRSNPVGSGLAESLFRRAAGIAERPMPNRDRAEVALTEAQLDRCTGTFRISPQFALTFERQNLALVLTPTGQPADRLFAAAPEIFFSRRVAADIVFELPADGGPATSLTLKQNGREMRAPRE</sequence>
<dbReference type="AlphaFoldDB" id="A0A290QDF2"/>
<dbReference type="InterPro" id="IPR012338">
    <property type="entry name" value="Beta-lactam/transpept-like"/>
</dbReference>
<gene>
    <name evidence="3" type="ORF">CMV30_15530</name>
</gene>
<evidence type="ECO:0000259" key="2">
    <source>
        <dbReference type="Pfam" id="PF00144"/>
    </source>
</evidence>
<accession>A0A290QDF2</accession>
<feature type="chain" id="PRO_5012538667" description="Beta-lactamase-related domain-containing protein" evidence="1">
    <location>
        <begin position="24"/>
        <end position="463"/>
    </location>
</feature>
<name>A0A290QDF2_9BACT</name>
<evidence type="ECO:0000256" key="1">
    <source>
        <dbReference type="SAM" id="SignalP"/>
    </source>
</evidence>
<organism evidence="3 4">
    <name type="scientific">Nibricoccus aquaticus</name>
    <dbReference type="NCBI Taxonomy" id="2576891"/>
    <lineage>
        <taxon>Bacteria</taxon>
        <taxon>Pseudomonadati</taxon>
        <taxon>Verrucomicrobiota</taxon>
        <taxon>Opitutia</taxon>
        <taxon>Opitutales</taxon>
        <taxon>Opitutaceae</taxon>
        <taxon>Nibricoccus</taxon>
    </lineage>
</organism>
<dbReference type="InterPro" id="IPR001466">
    <property type="entry name" value="Beta-lactam-related"/>
</dbReference>
<dbReference type="PANTHER" id="PTHR43283">
    <property type="entry name" value="BETA-LACTAMASE-RELATED"/>
    <property type="match status" value="1"/>
</dbReference>
<dbReference type="Proteomes" id="UP000217265">
    <property type="component" value="Chromosome"/>
</dbReference>
<dbReference type="EMBL" id="CP023344">
    <property type="protein sequence ID" value="ATC65250.1"/>
    <property type="molecule type" value="Genomic_DNA"/>
</dbReference>
<keyword evidence="4" id="KW-1185">Reference proteome</keyword>
<reference evidence="3 4" key="1">
    <citation type="submission" date="2017-09" db="EMBL/GenBank/DDBJ databases">
        <title>Complete genome sequence of Verrucomicrobial strain HZ-65, isolated from freshwater.</title>
        <authorList>
            <person name="Choi A."/>
        </authorList>
    </citation>
    <scope>NUCLEOTIDE SEQUENCE [LARGE SCALE GENOMIC DNA]</scope>
    <source>
        <strain evidence="3 4">HZ-65</strain>
    </source>
</reference>
<dbReference type="RefSeq" id="WP_096056881.1">
    <property type="nucleotide sequence ID" value="NZ_CP023344.1"/>
</dbReference>
<dbReference type="KEGG" id="vbh:CMV30_15530"/>
<evidence type="ECO:0000313" key="3">
    <source>
        <dbReference type="EMBL" id="ATC65250.1"/>
    </source>
</evidence>
<dbReference type="OrthoDB" id="9803467at2"/>
<feature type="signal peptide" evidence="1">
    <location>
        <begin position="1"/>
        <end position="23"/>
    </location>
</feature>
<proteinExistence type="predicted"/>
<feature type="domain" description="Beta-lactamase-related" evidence="2">
    <location>
        <begin position="32"/>
        <end position="357"/>
    </location>
</feature>
<dbReference type="PANTHER" id="PTHR43283:SF3">
    <property type="entry name" value="BETA-LACTAMASE FAMILY PROTEIN (AFU_ORTHOLOGUE AFUA_5G07500)"/>
    <property type="match status" value="1"/>
</dbReference>
<dbReference type="InterPro" id="IPR050789">
    <property type="entry name" value="Diverse_Enzym_Activities"/>
</dbReference>
<keyword evidence="1" id="KW-0732">Signal</keyword>
<evidence type="ECO:0000313" key="4">
    <source>
        <dbReference type="Proteomes" id="UP000217265"/>
    </source>
</evidence>
<dbReference type="Gene3D" id="3.40.710.10">
    <property type="entry name" value="DD-peptidase/beta-lactamase superfamily"/>
    <property type="match status" value="1"/>
</dbReference>
<protein>
    <recommendedName>
        <fullName evidence="2">Beta-lactamase-related domain-containing protein</fullName>
    </recommendedName>
</protein>
<dbReference type="Pfam" id="PF00144">
    <property type="entry name" value="Beta-lactamase"/>
    <property type="match status" value="1"/>
</dbReference>
<dbReference type="SUPFAM" id="SSF56601">
    <property type="entry name" value="beta-lactamase/transpeptidase-like"/>
    <property type="match status" value="1"/>
</dbReference>